<dbReference type="Proteomes" id="UP000001075">
    <property type="component" value="Unassembled WGS sequence"/>
</dbReference>
<evidence type="ECO:0000313" key="14">
    <source>
        <dbReference type="Proteomes" id="UP000001075"/>
    </source>
</evidence>
<evidence type="ECO:0000256" key="5">
    <source>
        <dbReference type="ARBA" id="ARBA00022771"/>
    </source>
</evidence>
<evidence type="ECO:0000256" key="10">
    <source>
        <dbReference type="SAM" id="MobiDB-lite"/>
    </source>
</evidence>
<keyword evidence="5 9" id="KW-0863">Zinc-finger</keyword>
<evidence type="ECO:0000256" key="9">
    <source>
        <dbReference type="PROSITE-ProRule" id="PRU00042"/>
    </source>
</evidence>
<gene>
    <name evidence="13" type="ORF">H671_4g13017</name>
    <name evidence="12" type="ORF">I79_017192</name>
</gene>
<reference evidence="14" key="1">
    <citation type="journal article" date="2011" name="Nat. Biotechnol.">
        <title>The genomic sequence of the Chinese hamster ovary (CHO)-K1 cell line.</title>
        <authorList>
            <person name="Xu X."/>
            <person name="Nagarajan H."/>
            <person name="Lewis N.E."/>
            <person name="Pan S."/>
            <person name="Cai Z."/>
            <person name="Liu X."/>
            <person name="Chen W."/>
            <person name="Xie M."/>
            <person name="Wang W."/>
            <person name="Hammond S."/>
            <person name="Andersen M.R."/>
            <person name="Neff N."/>
            <person name="Passarelli B."/>
            <person name="Koh W."/>
            <person name="Fan H.C."/>
            <person name="Wang J."/>
            <person name="Gui Y."/>
            <person name="Lee K.H."/>
            <person name="Betenbaugh M.J."/>
            <person name="Quake S.R."/>
            <person name="Famili I."/>
            <person name="Palsson B.O."/>
            <person name="Wang J."/>
        </authorList>
    </citation>
    <scope>NUCLEOTIDE SEQUENCE [LARGE SCALE GENOMIC DNA]</scope>
    <source>
        <strain evidence="14">CHO K1 cell line</strain>
    </source>
</reference>
<dbReference type="Pfam" id="PF01352">
    <property type="entry name" value="KRAB"/>
    <property type="match status" value="1"/>
</dbReference>
<dbReference type="Proteomes" id="UP000030759">
    <property type="component" value="Unassembled WGS sequence"/>
</dbReference>
<dbReference type="InterPro" id="IPR013087">
    <property type="entry name" value="Znf_C2H2_type"/>
</dbReference>
<evidence type="ECO:0000259" key="11">
    <source>
        <dbReference type="PROSITE" id="PS50157"/>
    </source>
</evidence>
<keyword evidence="7" id="KW-0238">DNA-binding</keyword>
<dbReference type="SMART" id="SM00355">
    <property type="entry name" value="ZnF_C2H2"/>
    <property type="match status" value="1"/>
</dbReference>
<reference evidence="15" key="3">
    <citation type="journal article" date="2013" name="Nat. Biotechnol.">
        <title>Chinese hamster genome sequenced from sorted chromosomes.</title>
        <authorList>
            <person name="Brinkrolf K."/>
            <person name="Rupp O."/>
            <person name="Laux H."/>
            <person name="Kollin F."/>
            <person name="Ernst W."/>
            <person name="Linke B."/>
            <person name="Kofler R."/>
            <person name="Romand S."/>
            <person name="Hesse F."/>
            <person name="Budach W.E."/>
            <person name="Galosy S."/>
            <person name="Muller D."/>
            <person name="Noll T."/>
            <person name="Wienberg J."/>
            <person name="Jostock T."/>
            <person name="Leonard M."/>
            <person name="Grillari J."/>
            <person name="Tauch A."/>
            <person name="Goesmann A."/>
            <person name="Helk B."/>
            <person name="Mott J.E."/>
            <person name="Puhler A."/>
            <person name="Borth N."/>
        </authorList>
    </citation>
    <scope>NUCLEOTIDE SEQUENCE [LARGE SCALE GENOMIC DNA]</scope>
    <source>
        <strain evidence="15">17A/GY</strain>
    </source>
</reference>
<evidence type="ECO:0000256" key="7">
    <source>
        <dbReference type="ARBA" id="ARBA00023125"/>
    </source>
</evidence>
<dbReference type="SUPFAM" id="SSF109640">
    <property type="entry name" value="KRAB domain (Kruppel-associated box)"/>
    <property type="match status" value="1"/>
</dbReference>
<organism evidence="12 14">
    <name type="scientific">Cricetulus griseus</name>
    <name type="common">Chinese hamster</name>
    <name type="synonym">Cricetulus barabensis griseus</name>
    <dbReference type="NCBI Taxonomy" id="10029"/>
    <lineage>
        <taxon>Eukaryota</taxon>
        <taxon>Metazoa</taxon>
        <taxon>Chordata</taxon>
        <taxon>Craniata</taxon>
        <taxon>Vertebrata</taxon>
        <taxon>Euteleostomi</taxon>
        <taxon>Mammalia</taxon>
        <taxon>Eutheria</taxon>
        <taxon>Euarchontoglires</taxon>
        <taxon>Glires</taxon>
        <taxon>Rodentia</taxon>
        <taxon>Myomorpha</taxon>
        <taxon>Muroidea</taxon>
        <taxon>Cricetidae</taxon>
        <taxon>Cricetinae</taxon>
        <taxon>Cricetulus</taxon>
    </lineage>
</organism>
<keyword evidence="4" id="KW-0677">Repeat</keyword>
<dbReference type="PANTHER" id="PTHR24381:SF390">
    <property type="entry name" value="ZINC FINGER PROTEIN 37 HOMOLOG"/>
    <property type="match status" value="1"/>
</dbReference>
<evidence type="ECO:0000256" key="6">
    <source>
        <dbReference type="ARBA" id="ARBA00022833"/>
    </source>
</evidence>
<dbReference type="PROSITE" id="PS50157">
    <property type="entry name" value="ZINC_FINGER_C2H2_2"/>
    <property type="match status" value="1"/>
</dbReference>
<protein>
    <submittedName>
        <fullName evidence="12 13">Zinc finger protein</fullName>
    </submittedName>
</protein>
<dbReference type="GO" id="GO:0005634">
    <property type="term" value="C:nucleus"/>
    <property type="evidence" value="ECO:0007669"/>
    <property type="project" value="UniProtKB-SubCell"/>
</dbReference>
<dbReference type="PROSITE" id="PS00028">
    <property type="entry name" value="ZINC_FINGER_C2H2_1"/>
    <property type="match status" value="1"/>
</dbReference>
<dbReference type="InterPro" id="IPR036236">
    <property type="entry name" value="Znf_C2H2_sf"/>
</dbReference>
<dbReference type="PaxDb" id="10029-XP_007617223.1"/>
<keyword evidence="3" id="KW-0479">Metal-binding</keyword>
<feature type="domain" description="C2H2-type" evidence="11">
    <location>
        <begin position="115"/>
        <end position="142"/>
    </location>
</feature>
<comment type="similarity">
    <text evidence="2">Belongs to the krueppel C2H2-type zinc-finger protein family.</text>
</comment>
<dbReference type="EMBL" id="JH001068">
    <property type="protein sequence ID" value="EGV96703.1"/>
    <property type="molecule type" value="Genomic_DNA"/>
</dbReference>
<dbReference type="Pfam" id="PF00096">
    <property type="entry name" value="zf-C2H2"/>
    <property type="match status" value="1"/>
</dbReference>
<reference evidence="13" key="4">
    <citation type="submission" date="2013-03" db="EMBL/GenBank/DDBJ databases">
        <title>Chinese hamster genome sequenced from sorted chromosomes.</title>
        <authorList>
            <person name="Brinkrolf K."/>
            <person name="Rupp O."/>
            <person name="Laux H."/>
            <person name="Kollin F."/>
            <person name="Ernst W."/>
            <person name="Linke B."/>
            <person name="Kofler R."/>
            <person name="Romand S."/>
            <person name="Hesse F."/>
            <person name="Budach W.E."/>
            <person name="Galosy S."/>
            <person name="Muller D."/>
            <person name="Noll T."/>
            <person name="Wienberg J."/>
            <person name="Jostock T."/>
            <person name="Leonard M."/>
            <person name="Grillari J."/>
            <person name="Tauch A."/>
            <person name="Goesmann A."/>
            <person name="Helk B."/>
            <person name="Mott J.E."/>
            <person name="Puehler A."/>
            <person name="Borth N."/>
        </authorList>
    </citation>
    <scope>NUCLEOTIDE SEQUENCE</scope>
    <source>
        <strain evidence="13">17A/GY</strain>
    </source>
</reference>
<dbReference type="InterPro" id="IPR036051">
    <property type="entry name" value="KRAB_dom_sf"/>
</dbReference>
<evidence type="ECO:0000313" key="15">
    <source>
        <dbReference type="Proteomes" id="UP000030759"/>
    </source>
</evidence>
<sequence>METSGSYTKRCDASLYRDVMQENYGNILSLDFEIRSKNEANPEQELSEDVEFVSMFEEPIGDAEKNPESEEAFASGDRPERQWGDLTAEEWVSYPLQQVTDLLVHREGHADTGYHICSQCGKAFGQISDLNRHQKTHTGDIPCECYDVERASAAAPT</sequence>
<evidence type="ECO:0000256" key="2">
    <source>
        <dbReference type="ARBA" id="ARBA00006991"/>
    </source>
</evidence>
<dbReference type="SUPFAM" id="SSF57667">
    <property type="entry name" value="beta-beta-alpha zinc fingers"/>
    <property type="match status" value="1"/>
</dbReference>
<dbReference type="PANTHER" id="PTHR24381">
    <property type="entry name" value="ZINC FINGER PROTEIN"/>
    <property type="match status" value="1"/>
</dbReference>
<feature type="region of interest" description="Disordered" evidence="10">
    <location>
        <begin position="59"/>
        <end position="80"/>
    </location>
</feature>
<evidence type="ECO:0000256" key="1">
    <source>
        <dbReference type="ARBA" id="ARBA00004123"/>
    </source>
</evidence>
<dbReference type="AlphaFoldDB" id="G3I1D9"/>
<name>G3I1D9_CRIGR</name>
<reference evidence="12" key="2">
    <citation type="submission" date="2011-08" db="EMBL/GenBank/DDBJ databases">
        <title>The genomic sequence of the Chinese hamster ovary CHO-K1 cell line.</title>
        <authorList>
            <person name="Xu X."/>
            <person name="Nagarajan H."/>
            <person name="Lewis N.E."/>
            <person name="Pan S."/>
            <person name="Cai Z."/>
            <person name="Liu X."/>
            <person name="Chen W."/>
            <person name="Xie M."/>
            <person name="Wang W."/>
            <person name="Hammond S."/>
            <person name="Andersen M.R."/>
            <person name="Neff N."/>
            <person name="Passarelli B."/>
            <person name="Koh W."/>
            <person name="Fan C.H."/>
            <person name="Wang J."/>
            <person name="Gui Y."/>
            <person name="Lee K.H."/>
            <person name="Betenbaugh M.J."/>
            <person name="Quake S.R."/>
            <person name="Famili I."/>
            <person name="Palsson B.O."/>
            <person name="Wang J."/>
        </authorList>
    </citation>
    <scope>NUCLEOTIDE SEQUENCE</scope>
</reference>
<dbReference type="Gene3D" id="3.30.160.60">
    <property type="entry name" value="Classic Zinc Finger"/>
    <property type="match status" value="1"/>
</dbReference>
<evidence type="ECO:0000313" key="12">
    <source>
        <dbReference type="EMBL" id="EGV96703.1"/>
    </source>
</evidence>
<comment type="subcellular location">
    <subcellularLocation>
        <location evidence="1">Nucleus</location>
    </subcellularLocation>
</comment>
<dbReference type="FunFam" id="3.30.160.60:FF:000303">
    <property type="entry name" value="Zinc finger protein 41"/>
    <property type="match status" value="1"/>
</dbReference>
<evidence type="ECO:0000313" key="13">
    <source>
        <dbReference type="EMBL" id="ERE74977.1"/>
    </source>
</evidence>
<dbReference type="EMBL" id="KE675621">
    <property type="protein sequence ID" value="ERE74977.1"/>
    <property type="molecule type" value="Genomic_DNA"/>
</dbReference>
<proteinExistence type="inferred from homology"/>
<evidence type="ECO:0000256" key="8">
    <source>
        <dbReference type="ARBA" id="ARBA00023242"/>
    </source>
</evidence>
<keyword evidence="6" id="KW-0862">Zinc</keyword>
<dbReference type="GO" id="GO:0000977">
    <property type="term" value="F:RNA polymerase II transcription regulatory region sequence-specific DNA binding"/>
    <property type="evidence" value="ECO:0007669"/>
    <property type="project" value="TreeGrafter"/>
</dbReference>
<evidence type="ECO:0000256" key="4">
    <source>
        <dbReference type="ARBA" id="ARBA00022737"/>
    </source>
</evidence>
<dbReference type="Gene3D" id="6.10.140.140">
    <property type="match status" value="1"/>
</dbReference>
<evidence type="ECO:0000256" key="3">
    <source>
        <dbReference type="ARBA" id="ARBA00022723"/>
    </source>
</evidence>
<keyword evidence="8" id="KW-0539">Nucleus</keyword>
<dbReference type="InterPro" id="IPR001909">
    <property type="entry name" value="KRAB"/>
</dbReference>
<accession>G3I1D9</accession>
<dbReference type="GO" id="GO:0000981">
    <property type="term" value="F:DNA-binding transcription factor activity, RNA polymerase II-specific"/>
    <property type="evidence" value="ECO:0007669"/>
    <property type="project" value="TreeGrafter"/>
</dbReference>
<dbReference type="STRING" id="10029.G3I1D9"/>
<dbReference type="GO" id="GO:0008270">
    <property type="term" value="F:zinc ion binding"/>
    <property type="evidence" value="ECO:0007669"/>
    <property type="project" value="UniProtKB-KW"/>
</dbReference>